<comment type="catalytic activity">
    <reaction evidence="1">
        <text>S-ubiquitinyl-[E2 ubiquitin-conjugating enzyme]-L-cysteine + [acceptor protein]-L-lysine = [E2 ubiquitin-conjugating enzyme]-L-cysteine + N(6)-ubiquitinyl-[acceptor protein]-L-lysine.</text>
        <dbReference type="EC" id="2.3.2.27"/>
    </reaction>
</comment>
<dbReference type="Proteomes" id="UP000594638">
    <property type="component" value="Unassembled WGS sequence"/>
</dbReference>
<evidence type="ECO:0000256" key="2">
    <source>
        <dbReference type="ARBA" id="ARBA00012483"/>
    </source>
</evidence>
<name>A0A8S0QHK2_OLEEU</name>
<gene>
    <name evidence="4" type="ORF">OLEA9_A119736</name>
</gene>
<dbReference type="Gramene" id="OE9A119736T1">
    <property type="protein sequence ID" value="OE9A119736C1"/>
    <property type="gene ID" value="OE9A119736"/>
</dbReference>
<evidence type="ECO:0000313" key="5">
    <source>
        <dbReference type="Proteomes" id="UP000594638"/>
    </source>
</evidence>
<evidence type="ECO:0000256" key="1">
    <source>
        <dbReference type="ARBA" id="ARBA00000900"/>
    </source>
</evidence>
<accession>A0A8S0QHK2</accession>
<dbReference type="OrthoDB" id="786795at2759"/>
<evidence type="ECO:0000313" key="4">
    <source>
        <dbReference type="EMBL" id="CAA2964898.1"/>
    </source>
</evidence>
<keyword evidence="3" id="KW-0833">Ubl conjugation pathway</keyword>
<reference evidence="4 5" key="1">
    <citation type="submission" date="2019-12" db="EMBL/GenBank/DDBJ databases">
        <authorList>
            <person name="Alioto T."/>
            <person name="Alioto T."/>
            <person name="Gomez Garrido J."/>
        </authorList>
    </citation>
    <scope>NUCLEOTIDE SEQUENCE [LARGE SCALE GENOMIC DNA]</scope>
</reference>
<dbReference type="PANTHER" id="PTHR45647">
    <property type="entry name" value="OS02G0152300 PROTEIN"/>
    <property type="match status" value="1"/>
</dbReference>
<comment type="caution">
    <text evidence="4">The sequence shown here is derived from an EMBL/GenBank/DDBJ whole genome shotgun (WGS) entry which is preliminary data.</text>
</comment>
<proteinExistence type="predicted"/>
<dbReference type="EC" id="2.3.2.27" evidence="2"/>
<organism evidence="4 5">
    <name type="scientific">Olea europaea subsp. europaea</name>
    <dbReference type="NCBI Taxonomy" id="158383"/>
    <lineage>
        <taxon>Eukaryota</taxon>
        <taxon>Viridiplantae</taxon>
        <taxon>Streptophyta</taxon>
        <taxon>Embryophyta</taxon>
        <taxon>Tracheophyta</taxon>
        <taxon>Spermatophyta</taxon>
        <taxon>Magnoliopsida</taxon>
        <taxon>eudicotyledons</taxon>
        <taxon>Gunneridae</taxon>
        <taxon>Pentapetalae</taxon>
        <taxon>asterids</taxon>
        <taxon>lamiids</taxon>
        <taxon>Lamiales</taxon>
        <taxon>Oleaceae</taxon>
        <taxon>Oleeae</taxon>
        <taxon>Olea</taxon>
    </lineage>
</organism>
<sequence>MQRIFFLKKICAKEVILNSVDVANALVQYISENFITDIVLGACSRSPIARAFKNTDISSYLGNSASDTCSVYAISKVRVLKLKSVSQPFTPNSSRKSPHSRCSPDIPACEDFHQHASREQECSSNLVNSNREYQQTTTTERHFGIGTPPDNNSEYLTPRESFYSCKNSLPQQSETTSFASVHSSVTGSTEFMYMTPPNGQPGNMISSPQKPVVDLNIRVQSKQGLSHSTFESFLHLDLQSFQSSDTSELPDQSHTLDASMSSTSFQEAQIKKKYNAACKETVTAREKVREIDQWPSDEAFKLEVKDAQKAAMDMVEREKQKCKAAVEIAQKAQRIAALESEK</sequence>
<evidence type="ECO:0000256" key="3">
    <source>
        <dbReference type="ARBA" id="ARBA00022786"/>
    </source>
</evidence>
<dbReference type="EMBL" id="CACTIH010001831">
    <property type="protein sequence ID" value="CAA2964898.1"/>
    <property type="molecule type" value="Genomic_DNA"/>
</dbReference>
<dbReference type="PANTHER" id="PTHR45647:SF51">
    <property type="entry name" value="PROTEIN KINASE SUPERFAMILY PROTEIN"/>
    <property type="match status" value="1"/>
</dbReference>
<protein>
    <recommendedName>
        <fullName evidence="2">RING-type E3 ubiquitin transferase</fullName>
        <ecNumber evidence="2">2.3.2.27</ecNumber>
    </recommendedName>
</protein>
<dbReference type="GO" id="GO:0061630">
    <property type="term" value="F:ubiquitin protein ligase activity"/>
    <property type="evidence" value="ECO:0007669"/>
    <property type="project" value="UniProtKB-EC"/>
</dbReference>
<dbReference type="AlphaFoldDB" id="A0A8S0QHK2"/>
<dbReference type="InterPro" id="IPR051348">
    <property type="entry name" value="U-box_ubiquitin_ligases"/>
</dbReference>
<keyword evidence="5" id="KW-1185">Reference proteome</keyword>